<evidence type="ECO:0000313" key="1">
    <source>
        <dbReference type="EMBL" id="KAF5394779.1"/>
    </source>
</evidence>
<dbReference type="AlphaFoldDB" id="A0A8J4WCU1"/>
<protein>
    <submittedName>
        <fullName evidence="1">Uncharacterized protein</fullName>
    </submittedName>
</protein>
<evidence type="ECO:0000313" key="2">
    <source>
        <dbReference type="Proteomes" id="UP000748531"/>
    </source>
</evidence>
<comment type="caution">
    <text evidence="1">The sequence shown here is derived from an EMBL/GenBank/DDBJ whole genome shotgun (WGS) entry which is preliminary data.</text>
</comment>
<keyword evidence="2" id="KW-1185">Reference proteome</keyword>
<gene>
    <name evidence="1" type="ORF">PHET_10256</name>
</gene>
<sequence>MERRLRQIAGLENRQSSPRLNDVACESIPPIELLLDTNASPTTVVSTDDSQVTVICCAPTEVIENTTDMDKRLADQLNNSQVDNQFIHLCEISTGCKQSGPYTKLFDWEFCCQVTEDSDTNHVILEPPEYNKTLAHSMCAASEELLNKLKGLRTWCA</sequence>
<proteinExistence type="predicted"/>
<dbReference type="Proteomes" id="UP000748531">
    <property type="component" value="Unassembled WGS sequence"/>
</dbReference>
<name>A0A8J4WCU1_9TREM</name>
<accession>A0A8J4WCU1</accession>
<reference evidence="1" key="1">
    <citation type="submission" date="2019-05" db="EMBL/GenBank/DDBJ databases">
        <title>Annotation for the trematode Paragonimus heterotremus.</title>
        <authorList>
            <person name="Choi Y.-J."/>
        </authorList>
    </citation>
    <scope>NUCLEOTIDE SEQUENCE</scope>
    <source>
        <strain evidence="1">LC</strain>
    </source>
</reference>
<dbReference type="EMBL" id="LUCH01017718">
    <property type="protein sequence ID" value="KAF5394779.1"/>
    <property type="molecule type" value="Genomic_DNA"/>
</dbReference>
<organism evidence="1 2">
    <name type="scientific">Paragonimus heterotremus</name>
    <dbReference type="NCBI Taxonomy" id="100268"/>
    <lineage>
        <taxon>Eukaryota</taxon>
        <taxon>Metazoa</taxon>
        <taxon>Spiralia</taxon>
        <taxon>Lophotrochozoa</taxon>
        <taxon>Platyhelminthes</taxon>
        <taxon>Trematoda</taxon>
        <taxon>Digenea</taxon>
        <taxon>Plagiorchiida</taxon>
        <taxon>Troglotremata</taxon>
        <taxon>Troglotrematidae</taxon>
        <taxon>Paragonimus</taxon>
    </lineage>
</organism>